<evidence type="ECO:0000256" key="6">
    <source>
        <dbReference type="SAM" id="MobiDB-lite"/>
    </source>
</evidence>
<reference evidence="8 9" key="1">
    <citation type="submission" date="2022-01" db="EMBL/GenBank/DDBJ databases">
        <authorList>
            <person name="Xiong W."/>
            <person name="Schranz E."/>
        </authorList>
    </citation>
    <scope>NUCLEOTIDE SEQUENCE [LARGE SCALE GENOMIC DNA]</scope>
</reference>
<evidence type="ECO:0000313" key="9">
    <source>
        <dbReference type="Proteomes" id="UP001157418"/>
    </source>
</evidence>
<protein>
    <recommendedName>
        <fullName evidence="7">Protein kinase domain-containing protein</fullName>
    </recommendedName>
</protein>
<dbReference type="PANTHER" id="PTHR11453:SF40">
    <property type="entry name" value="BORON TRANSPORTER 4-RELATED"/>
    <property type="match status" value="1"/>
</dbReference>
<feature type="compositionally biased region" description="Basic and acidic residues" evidence="6">
    <location>
        <begin position="1"/>
        <end position="13"/>
    </location>
</feature>
<dbReference type="Gene3D" id="3.30.200.20">
    <property type="entry name" value="Phosphorylase Kinase, domain 1"/>
    <property type="match status" value="1"/>
</dbReference>
<comment type="caution">
    <text evidence="8">The sequence shown here is derived from an EMBL/GenBank/DDBJ whole genome shotgun (WGS) entry which is preliminary data.</text>
</comment>
<dbReference type="PANTHER" id="PTHR11453">
    <property type="entry name" value="ANION EXCHANGE PROTEIN"/>
    <property type="match status" value="1"/>
</dbReference>
<keyword evidence="5" id="KW-0472">Membrane</keyword>
<feature type="domain" description="Protein kinase" evidence="7">
    <location>
        <begin position="1"/>
        <end position="203"/>
    </location>
</feature>
<evidence type="ECO:0000256" key="4">
    <source>
        <dbReference type="ARBA" id="ARBA00022989"/>
    </source>
</evidence>
<dbReference type="GO" id="GO:0005524">
    <property type="term" value="F:ATP binding"/>
    <property type="evidence" value="ECO:0007669"/>
    <property type="project" value="InterPro"/>
</dbReference>
<dbReference type="InterPro" id="IPR000719">
    <property type="entry name" value="Prot_kinase_dom"/>
</dbReference>
<evidence type="ECO:0000313" key="8">
    <source>
        <dbReference type="EMBL" id="CAH1416993.1"/>
    </source>
</evidence>
<comment type="similarity">
    <text evidence="2">Belongs to the anion exchanger (TC 2.A.31.3) family.</text>
</comment>
<evidence type="ECO:0000256" key="2">
    <source>
        <dbReference type="ARBA" id="ARBA00006262"/>
    </source>
</evidence>
<dbReference type="InterPro" id="IPR003020">
    <property type="entry name" value="HCO3_transpt_euk"/>
</dbReference>
<dbReference type="GO" id="GO:0004672">
    <property type="term" value="F:protein kinase activity"/>
    <property type="evidence" value="ECO:0007669"/>
    <property type="project" value="InterPro"/>
</dbReference>
<dbReference type="Pfam" id="PF00955">
    <property type="entry name" value="HCO3_cotransp"/>
    <property type="match status" value="1"/>
</dbReference>
<keyword evidence="4" id="KW-1133">Transmembrane helix</keyword>
<dbReference type="EMBL" id="CAKMRJ010000002">
    <property type="protein sequence ID" value="CAH1416993.1"/>
    <property type="molecule type" value="Genomic_DNA"/>
</dbReference>
<dbReference type="GO" id="GO:0005452">
    <property type="term" value="F:solute:inorganic anion antiporter activity"/>
    <property type="evidence" value="ECO:0007669"/>
    <property type="project" value="InterPro"/>
</dbReference>
<dbReference type="GO" id="GO:0050801">
    <property type="term" value="P:monoatomic ion homeostasis"/>
    <property type="evidence" value="ECO:0007669"/>
    <property type="project" value="TreeGrafter"/>
</dbReference>
<dbReference type="PROSITE" id="PS50011">
    <property type="entry name" value="PROTEIN_KINASE_DOM"/>
    <property type="match status" value="1"/>
</dbReference>
<organism evidence="8 9">
    <name type="scientific">Lactuca virosa</name>
    <dbReference type="NCBI Taxonomy" id="75947"/>
    <lineage>
        <taxon>Eukaryota</taxon>
        <taxon>Viridiplantae</taxon>
        <taxon>Streptophyta</taxon>
        <taxon>Embryophyta</taxon>
        <taxon>Tracheophyta</taxon>
        <taxon>Spermatophyta</taxon>
        <taxon>Magnoliopsida</taxon>
        <taxon>eudicotyledons</taxon>
        <taxon>Gunneridae</taxon>
        <taxon>Pentapetalae</taxon>
        <taxon>asterids</taxon>
        <taxon>campanulids</taxon>
        <taxon>Asterales</taxon>
        <taxon>Asteraceae</taxon>
        <taxon>Cichorioideae</taxon>
        <taxon>Cichorieae</taxon>
        <taxon>Lactucinae</taxon>
        <taxon>Lactuca</taxon>
    </lineage>
</organism>
<accession>A0AAU9LM11</accession>
<evidence type="ECO:0000256" key="5">
    <source>
        <dbReference type="ARBA" id="ARBA00023136"/>
    </source>
</evidence>
<gene>
    <name evidence="8" type="ORF">LVIROSA_LOCUS4717</name>
</gene>
<keyword evidence="9" id="KW-1185">Reference proteome</keyword>
<evidence type="ECO:0000256" key="1">
    <source>
        <dbReference type="ARBA" id="ARBA00004141"/>
    </source>
</evidence>
<name>A0AAU9LM11_9ASTR</name>
<keyword evidence="3" id="KW-0812">Transmembrane</keyword>
<dbReference type="Proteomes" id="UP001157418">
    <property type="component" value="Unassembled WGS sequence"/>
</dbReference>
<proteinExistence type="inferred from homology"/>
<sequence length="203" mass="23020">MTYVVRRSEEHQQGKQSGHLPSSVSLSRRCLNKWKGLKKFMNPSRSETAPVRRDYNIKWLLMIINLFLSASNLRDIEVKLLKGLSGHQHMVQFHDAFEDDQNIYIVMELCEGENSLTEFYPDGSLSTVETLASTAICGILHSILGGQPLLILGVAEPTIIMYSYLYNFAKGRQDFGQQLFLAWAGWVCTWTAHSPTLLSFGDF</sequence>
<feature type="region of interest" description="Disordered" evidence="6">
    <location>
        <begin position="1"/>
        <end position="23"/>
    </location>
</feature>
<dbReference type="GO" id="GO:0005886">
    <property type="term" value="C:plasma membrane"/>
    <property type="evidence" value="ECO:0007669"/>
    <property type="project" value="TreeGrafter"/>
</dbReference>
<feature type="compositionally biased region" description="Polar residues" evidence="6">
    <location>
        <begin position="14"/>
        <end position="23"/>
    </location>
</feature>
<dbReference type="GO" id="GO:0006820">
    <property type="term" value="P:monoatomic anion transport"/>
    <property type="evidence" value="ECO:0007669"/>
    <property type="project" value="InterPro"/>
</dbReference>
<dbReference type="InterPro" id="IPR011531">
    <property type="entry name" value="HCO3_transpt-like_TM_dom"/>
</dbReference>
<dbReference type="SUPFAM" id="SSF56112">
    <property type="entry name" value="Protein kinase-like (PK-like)"/>
    <property type="match status" value="1"/>
</dbReference>
<dbReference type="AlphaFoldDB" id="A0AAU9LM11"/>
<comment type="subcellular location">
    <subcellularLocation>
        <location evidence="1">Membrane</location>
        <topology evidence="1">Multi-pass membrane protein</topology>
    </subcellularLocation>
</comment>
<evidence type="ECO:0000256" key="3">
    <source>
        <dbReference type="ARBA" id="ARBA00022692"/>
    </source>
</evidence>
<evidence type="ECO:0000259" key="7">
    <source>
        <dbReference type="PROSITE" id="PS50011"/>
    </source>
</evidence>
<dbReference type="InterPro" id="IPR011009">
    <property type="entry name" value="Kinase-like_dom_sf"/>
</dbReference>